<dbReference type="InterPro" id="IPR049046">
    <property type="entry name" value="Beta-AFase-like_GH127_middle"/>
</dbReference>
<name>A0ABU5SN37_9BACT</name>
<sequence>MKKLFFFVASLLIGRLEVKAQSHYPGQHNGKFALQDKLQPAVYSFDLSAIRLLDGRFKENMLREQSWILSLDTKRLLHSFRNNAGIYDANEGGYFDLKKYGGWESLDCDLRGHSTGHLLSGLALMYAQTGDERFKMKSDSIVSGLAEVQKVLNQEGYLSAYPQELINRNIGGKRVWAPWYTLHKIVSGLIDQYLYCNNQQALEVVQKMGDWAYKKLQPITPEQRAIMLRNEFGGINESFYNLYAITGKPTYKWLAEFFYHNEMLDPLKEGKDILEKKHANTYIPKLLGVTREFELEGQGKGDEMASFFWNTVINHHSFATGSNSDKEKFFKADELSQHLTGFTGETCNVYNMLKLTRHLFSHTADVKYADYYEKALFNHILGQQDPQTGMVAYFLPMMAGAHKVYSTPENSFWCCVGSGFENHAKYGEAIYYHSKDALFVNLFIASSLNWKEKGFKIKQETNFPESGKTIFTVESAENQLLTLNLRYPSWASAVNVTVNGKPMKIKQSAGSYIAITRIWKANDRVEINFPMNLTTVATNDNPDKIAILYGPIVLAGEMGTAQMETPAPYSNPSLYNDYYTYNYKVPTDLVKILRIDKVHPENDIKPLAGKSLSFKTSKEGITLRPLYDIHRERYVVYWDLK</sequence>
<keyword evidence="5" id="KW-1185">Reference proteome</keyword>
<dbReference type="PANTHER" id="PTHR31151">
    <property type="entry name" value="PROLINE-TRNA LIGASE (DUF1680)"/>
    <property type="match status" value="1"/>
</dbReference>
<dbReference type="InterPro" id="IPR032275">
    <property type="entry name" value="DUF4986"/>
</dbReference>
<organism evidence="4 5">
    <name type="scientific">Arcicella lustrica</name>
    <dbReference type="NCBI Taxonomy" id="2984196"/>
    <lineage>
        <taxon>Bacteria</taxon>
        <taxon>Pseudomonadati</taxon>
        <taxon>Bacteroidota</taxon>
        <taxon>Cytophagia</taxon>
        <taxon>Cytophagales</taxon>
        <taxon>Flectobacillaceae</taxon>
        <taxon>Arcicella</taxon>
    </lineage>
</organism>
<feature type="domain" description="Non-reducing end beta-L-arabinofuranosidase-like GH127 catalytic" evidence="1">
    <location>
        <begin position="50"/>
        <end position="428"/>
    </location>
</feature>
<dbReference type="PANTHER" id="PTHR31151:SF0">
    <property type="entry name" value="PROLINE-TRNA LIGASE (DUF1680)"/>
    <property type="match status" value="1"/>
</dbReference>
<dbReference type="RefSeq" id="WP_323261336.1">
    <property type="nucleotide sequence ID" value="NZ_JAYGIM010000015.1"/>
</dbReference>
<gene>
    <name evidence="4" type="ORF">VB798_19245</name>
</gene>
<dbReference type="Pfam" id="PF07944">
    <property type="entry name" value="Beta-AFase-like_GH127_cat"/>
    <property type="match status" value="1"/>
</dbReference>
<accession>A0ABU5SN37</accession>
<dbReference type="EMBL" id="JAYGIM010000015">
    <property type="protein sequence ID" value="MEA5428733.1"/>
    <property type="molecule type" value="Genomic_DNA"/>
</dbReference>
<dbReference type="InterPro" id="IPR008928">
    <property type="entry name" value="6-hairpin_glycosidase_sf"/>
</dbReference>
<protein>
    <submittedName>
        <fullName evidence="4">Beta-L-arabinofuranosidase domain-containing protein</fullName>
    </submittedName>
</protein>
<proteinExistence type="predicted"/>
<evidence type="ECO:0000313" key="5">
    <source>
        <dbReference type="Proteomes" id="UP001302222"/>
    </source>
</evidence>
<dbReference type="Proteomes" id="UP001302222">
    <property type="component" value="Unassembled WGS sequence"/>
</dbReference>
<evidence type="ECO:0000259" key="3">
    <source>
        <dbReference type="Pfam" id="PF20736"/>
    </source>
</evidence>
<evidence type="ECO:0000259" key="1">
    <source>
        <dbReference type="Pfam" id="PF07944"/>
    </source>
</evidence>
<dbReference type="Pfam" id="PF16375">
    <property type="entry name" value="DUF4986"/>
    <property type="match status" value="1"/>
</dbReference>
<reference evidence="4 5" key="1">
    <citation type="submission" date="2023-12" db="EMBL/GenBank/DDBJ databases">
        <title>Novel species of the genus Arcicella isolated from rivers.</title>
        <authorList>
            <person name="Lu H."/>
        </authorList>
    </citation>
    <scope>NUCLEOTIDE SEQUENCE [LARGE SCALE GENOMIC DNA]</scope>
    <source>
        <strain evidence="4 5">DC25W</strain>
    </source>
</reference>
<comment type="caution">
    <text evidence="4">The sequence shown here is derived from an EMBL/GenBank/DDBJ whole genome shotgun (WGS) entry which is preliminary data.</text>
</comment>
<dbReference type="InterPro" id="IPR012878">
    <property type="entry name" value="Beta-AFase-like_GH127_cat"/>
</dbReference>
<feature type="domain" description="Non-reducing end beta-L-arabinofuranosidase-like GH127 middle" evidence="3">
    <location>
        <begin position="438"/>
        <end position="531"/>
    </location>
</feature>
<evidence type="ECO:0000259" key="2">
    <source>
        <dbReference type="Pfam" id="PF16375"/>
    </source>
</evidence>
<dbReference type="Pfam" id="PF20736">
    <property type="entry name" value="Glyco_hydro127M"/>
    <property type="match status" value="1"/>
</dbReference>
<evidence type="ECO:0000313" key="4">
    <source>
        <dbReference type="EMBL" id="MEA5428733.1"/>
    </source>
</evidence>
<dbReference type="SUPFAM" id="SSF48208">
    <property type="entry name" value="Six-hairpin glycosidases"/>
    <property type="match status" value="1"/>
</dbReference>
<feature type="domain" description="DUF4986" evidence="2">
    <location>
        <begin position="589"/>
        <end position="638"/>
    </location>
</feature>